<dbReference type="SUPFAM" id="SSF50998">
    <property type="entry name" value="Quinoprotein alcohol dehydrogenase-like"/>
    <property type="match status" value="1"/>
</dbReference>
<feature type="repeat" description="WD" evidence="3">
    <location>
        <begin position="150"/>
        <end position="191"/>
    </location>
</feature>
<dbReference type="SMART" id="SM00028">
    <property type="entry name" value="TPR"/>
    <property type="match status" value="3"/>
</dbReference>
<dbReference type="EMBL" id="ABVL01000003">
    <property type="protein sequence ID" value="EDY20846.1"/>
    <property type="molecule type" value="Genomic_DNA"/>
</dbReference>
<proteinExistence type="predicted"/>
<comment type="caution">
    <text evidence="6">The sequence shown here is derived from an EMBL/GenBank/DDBJ whole genome shotgun (WGS) entry which is preliminary data.</text>
</comment>
<dbReference type="AlphaFoldDB" id="B4CX48"/>
<evidence type="ECO:0000256" key="5">
    <source>
        <dbReference type="SAM" id="SignalP"/>
    </source>
</evidence>
<keyword evidence="1 3" id="KW-0853">WD repeat</keyword>
<dbReference type="SMART" id="SM00320">
    <property type="entry name" value="WD40"/>
    <property type="match status" value="14"/>
</dbReference>
<organism evidence="6 7">
    <name type="scientific">Chthoniobacter flavus Ellin428</name>
    <dbReference type="NCBI Taxonomy" id="497964"/>
    <lineage>
        <taxon>Bacteria</taxon>
        <taxon>Pseudomonadati</taxon>
        <taxon>Verrucomicrobiota</taxon>
        <taxon>Spartobacteria</taxon>
        <taxon>Chthoniobacterales</taxon>
        <taxon>Chthoniobacteraceae</taxon>
        <taxon>Chthoniobacter</taxon>
    </lineage>
</organism>
<accession>B4CX48</accession>
<dbReference type="InterPro" id="IPR001680">
    <property type="entry name" value="WD40_rpt"/>
</dbReference>
<dbReference type="SUPFAM" id="SSF48452">
    <property type="entry name" value="TPR-like"/>
    <property type="match status" value="1"/>
</dbReference>
<dbReference type="InterPro" id="IPR015943">
    <property type="entry name" value="WD40/YVTN_repeat-like_dom_sf"/>
</dbReference>
<evidence type="ECO:0000313" key="7">
    <source>
        <dbReference type="Proteomes" id="UP000005824"/>
    </source>
</evidence>
<dbReference type="PROSITE" id="PS50082">
    <property type="entry name" value="WD_REPEATS_2"/>
    <property type="match status" value="6"/>
</dbReference>
<dbReference type="Gene3D" id="2.130.10.10">
    <property type="entry name" value="YVTN repeat-like/Quinoprotein amine dehydrogenase"/>
    <property type="match status" value="4"/>
</dbReference>
<keyword evidence="4" id="KW-0802">TPR repeat</keyword>
<dbReference type="Proteomes" id="UP000005824">
    <property type="component" value="Unassembled WGS sequence"/>
</dbReference>
<dbReference type="PROSITE" id="PS50294">
    <property type="entry name" value="WD_REPEATS_REGION"/>
    <property type="match status" value="3"/>
</dbReference>
<dbReference type="InterPro" id="IPR011990">
    <property type="entry name" value="TPR-like_helical_dom_sf"/>
</dbReference>
<evidence type="ECO:0000256" key="4">
    <source>
        <dbReference type="PROSITE-ProRule" id="PRU00339"/>
    </source>
</evidence>
<evidence type="ECO:0000256" key="2">
    <source>
        <dbReference type="ARBA" id="ARBA00022737"/>
    </source>
</evidence>
<dbReference type="InterPro" id="IPR019775">
    <property type="entry name" value="WD40_repeat_CS"/>
</dbReference>
<keyword evidence="5" id="KW-0732">Signal</keyword>
<feature type="repeat" description="WD" evidence="3">
    <location>
        <begin position="402"/>
        <end position="443"/>
    </location>
</feature>
<feature type="repeat" description="WD" evidence="3">
    <location>
        <begin position="279"/>
        <end position="308"/>
    </location>
</feature>
<dbReference type="eggNOG" id="COG2319">
    <property type="taxonomic scope" value="Bacteria"/>
</dbReference>
<protein>
    <submittedName>
        <fullName evidence="6">WD-40 repeat protein</fullName>
    </submittedName>
</protein>
<feature type="repeat" description="WD" evidence="3">
    <location>
        <begin position="580"/>
        <end position="614"/>
    </location>
</feature>
<sequence length="1038" mass="111454" precursor="true">MSFLPIPLRFRAAVVRKLLVAMVGHSILCAGACLWAEDAVKEAPESVAAREQAQAYFEDDQPRKAVAILAAAATHDPQNRVLAAMLYAGLRDHLWHFPVAPPIKHGGAVNVLVFNRDGSKLASGAADGEVSISSTDSLDEAGAAAGHVSLPKAESAIVGLSFSRDGARLAVVARDSGVQIWDVAEKKVVFEVGKPAAAVAMARYSMQGGLIAFGTEGGVIQVVDVDGGKVVGQFQVGGGGVSALAISSSGRIVGAAGGDHVVHVWNLESGGEIGAGLPHPGIVRSIDFSSDERYVLTGGDDKVARLWNPEEVMLVMPAMSCGEKIVKVKVSPDGSQIATMLDDGSVQLWDALTAAKLPVVLREEAPMRDFIWAYTGMRGATASSDGHVSLWTMHNGARRGERLLHGGPVNVITFSPDLKTIAVGTEDGEARLWRTDGGMPLTTVRDHNARARSAFYSADGQHLITTSEDHTALQWISGHVDPFGPAMRHAGKVNCGVFNADASLIATGDSTGAAWLWRASNGQAEGRAFRHASAVNWVDFAPDGTRLLTASGPNATIWSLRDRAKALAVLHSPGKKKSEIRCARFSPDGKWIVTASADGTARIWDGATYQSVASIDRHDPLWCARFSPDSSLLVVTGDDARAIVYETRTWKQVGTPVLGPGPIISAVITNDNRFLAVATVLVDAVQFHEIASGRPLGDGVNLHTQPSCVDYLQQDNVVVVACDDGTVRAIEAPFVTQDVPPWVQTFAERLVGLHQTGPDTFERVVSTFGQLRGDPADPARAGNEDFPRLARWILTTGSDRNGMPRFTSTLGINIVHRVNERSLQALYECFGAVSNDPLGLAALSLYMPNARQGEFIADVVLKIPDAPPLARCYAASTLTNYGRSTEALAIVDKEVAAAPADARVLRRAGKVHARVMDVDGAIALFDKSLALNPDDYETRRAYGWVLFFFRRPTQAAVQFRKAQELQGEMIEDVIAGLCLCAAAQKNMTEALNDYGRLVALDPEWREARYFSDLRGWTQDQIEQLELVREAFVKGKKIK</sequence>
<dbReference type="RefSeq" id="WP_006978465.1">
    <property type="nucleotide sequence ID" value="NZ_ABVL01000003.1"/>
</dbReference>
<evidence type="ECO:0000313" key="6">
    <source>
        <dbReference type="EMBL" id="EDY20846.1"/>
    </source>
</evidence>
<dbReference type="STRING" id="497964.CfE428DRAFT_1139"/>
<dbReference type="InterPro" id="IPR019734">
    <property type="entry name" value="TPR_rpt"/>
</dbReference>
<name>B4CX48_9BACT</name>
<dbReference type="CDD" id="cd00200">
    <property type="entry name" value="WD40"/>
    <property type="match status" value="1"/>
</dbReference>
<dbReference type="PROSITE" id="PS00678">
    <property type="entry name" value="WD_REPEATS_1"/>
    <property type="match status" value="1"/>
</dbReference>
<evidence type="ECO:0000256" key="3">
    <source>
        <dbReference type="PROSITE-ProRule" id="PRU00221"/>
    </source>
</evidence>
<dbReference type="SUPFAM" id="SSF50978">
    <property type="entry name" value="WD40 repeat-like"/>
    <property type="match status" value="2"/>
</dbReference>
<dbReference type="Gene3D" id="1.25.40.10">
    <property type="entry name" value="Tetratricopeptide repeat domain"/>
    <property type="match status" value="1"/>
</dbReference>
<dbReference type="PANTHER" id="PTHR19879">
    <property type="entry name" value="TRANSCRIPTION INITIATION FACTOR TFIID"/>
    <property type="match status" value="1"/>
</dbReference>
<dbReference type="InterPro" id="IPR011047">
    <property type="entry name" value="Quinoprotein_ADH-like_sf"/>
</dbReference>
<dbReference type="InParanoid" id="B4CX48"/>
<feature type="repeat" description="TPR" evidence="4">
    <location>
        <begin position="902"/>
        <end position="935"/>
    </location>
</feature>
<gene>
    <name evidence="6" type="ORF">CfE428DRAFT_1139</name>
</gene>
<keyword evidence="2" id="KW-0677">Repeat</keyword>
<feature type="repeat" description="WD" evidence="3">
    <location>
        <begin position="234"/>
        <end position="275"/>
    </location>
</feature>
<dbReference type="InterPro" id="IPR036322">
    <property type="entry name" value="WD40_repeat_dom_sf"/>
</dbReference>
<dbReference type="PANTHER" id="PTHR19879:SF9">
    <property type="entry name" value="TRANSCRIPTION INITIATION FACTOR TFIID SUBUNIT 5"/>
    <property type="match status" value="1"/>
</dbReference>
<feature type="signal peptide" evidence="5">
    <location>
        <begin position="1"/>
        <end position="32"/>
    </location>
</feature>
<dbReference type="PROSITE" id="PS50005">
    <property type="entry name" value="TPR"/>
    <property type="match status" value="1"/>
</dbReference>
<keyword evidence="7" id="KW-1185">Reference proteome</keyword>
<reference evidence="6 7" key="1">
    <citation type="journal article" date="2011" name="J. Bacteriol.">
        <title>Genome sequence of Chthoniobacter flavus Ellin428, an aerobic heterotrophic soil bacterium.</title>
        <authorList>
            <person name="Kant R."/>
            <person name="van Passel M.W."/>
            <person name="Palva A."/>
            <person name="Lucas S."/>
            <person name="Lapidus A."/>
            <person name="Glavina Del Rio T."/>
            <person name="Dalin E."/>
            <person name="Tice H."/>
            <person name="Bruce D."/>
            <person name="Goodwin L."/>
            <person name="Pitluck S."/>
            <person name="Larimer F.W."/>
            <person name="Land M.L."/>
            <person name="Hauser L."/>
            <person name="Sangwan P."/>
            <person name="de Vos W.M."/>
            <person name="Janssen P.H."/>
            <person name="Smidt H."/>
        </authorList>
    </citation>
    <scope>NUCLEOTIDE SEQUENCE [LARGE SCALE GENOMIC DNA]</scope>
    <source>
        <strain evidence="6 7">Ellin428</strain>
    </source>
</reference>
<feature type="repeat" description="WD" evidence="3">
    <location>
        <begin position="325"/>
        <end position="359"/>
    </location>
</feature>
<dbReference type="Pfam" id="PF00400">
    <property type="entry name" value="WD40"/>
    <property type="match status" value="9"/>
</dbReference>
<evidence type="ECO:0000256" key="1">
    <source>
        <dbReference type="ARBA" id="ARBA00022574"/>
    </source>
</evidence>
<feature type="chain" id="PRO_5002802196" evidence="5">
    <location>
        <begin position="33"/>
        <end position="1038"/>
    </location>
</feature>